<dbReference type="EMBL" id="JAIZAY010000012">
    <property type="protein sequence ID" value="KAJ8031382.1"/>
    <property type="molecule type" value="Genomic_DNA"/>
</dbReference>
<protein>
    <submittedName>
        <fullName evidence="1">Uncharacterized protein</fullName>
    </submittedName>
</protein>
<reference evidence="1" key="1">
    <citation type="submission" date="2021-10" db="EMBL/GenBank/DDBJ databases">
        <title>Tropical sea cucumber genome reveals ecological adaptation and Cuvierian tubules defense mechanism.</title>
        <authorList>
            <person name="Chen T."/>
        </authorList>
    </citation>
    <scope>NUCLEOTIDE SEQUENCE</scope>
    <source>
        <strain evidence="1">Nanhai2018</strain>
        <tissue evidence="1">Muscle</tissue>
    </source>
</reference>
<gene>
    <name evidence="1" type="ORF">HOLleu_24558</name>
</gene>
<name>A0A9Q1BR81_HOLLE</name>
<keyword evidence="2" id="KW-1185">Reference proteome</keyword>
<dbReference type="Proteomes" id="UP001152320">
    <property type="component" value="Chromosome 12"/>
</dbReference>
<organism evidence="1 2">
    <name type="scientific">Holothuria leucospilota</name>
    <name type="common">Black long sea cucumber</name>
    <name type="synonym">Mertensiothuria leucospilota</name>
    <dbReference type="NCBI Taxonomy" id="206669"/>
    <lineage>
        <taxon>Eukaryota</taxon>
        <taxon>Metazoa</taxon>
        <taxon>Echinodermata</taxon>
        <taxon>Eleutherozoa</taxon>
        <taxon>Echinozoa</taxon>
        <taxon>Holothuroidea</taxon>
        <taxon>Aspidochirotacea</taxon>
        <taxon>Aspidochirotida</taxon>
        <taxon>Holothuriidae</taxon>
        <taxon>Holothuria</taxon>
    </lineage>
</organism>
<accession>A0A9Q1BR81</accession>
<evidence type="ECO:0000313" key="1">
    <source>
        <dbReference type="EMBL" id="KAJ8031382.1"/>
    </source>
</evidence>
<sequence>MPAFFSNFLQKEPKIFGALRAPKFSFKHRFGTLFPSLRLWVAGPPVGELGPPVGEILAPPLANISAKSFTLVLKISAMIIT</sequence>
<proteinExistence type="predicted"/>
<dbReference type="AlphaFoldDB" id="A0A9Q1BR81"/>
<comment type="caution">
    <text evidence="1">The sequence shown here is derived from an EMBL/GenBank/DDBJ whole genome shotgun (WGS) entry which is preliminary data.</text>
</comment>
<evidence type="ECO:0000313" key="2">
    <source>
        <dbReference type="Proteomes" id="UP001152320"/>
    </source>
</evidence>